<dbReference type="Proteomes" id="UP001152320">
    <property type="component" value="Chromosome 17"/>
</dbReference>
<reference evidence="2" key="1">
    <citation type="submission" date="2021-10" db="EMBL/GenBank/DDBJ databases">
        <title>Tropical sea cucumber genome reveals ecological adaptation and Cuvierian tubules defense mechanism.</title>
        <authorList>
            <person name="Chen T."/>
        </authorList>
    </citation>
    <scope>NUCLEOTIDE SEQUENCE</scope>
    <source>
        <strain evidence="2">Nanhai2018</strain>
        <tissue evidence="2">Muscle</tissue>
    </source>
</reference>
<feature type="compositionally biased region" description="Basic and acidic residues" evidence="1">
    <location>
        <begin position="37"/>
        <end position="51"/>
    </location>
</feature>
<feature type="compositionally biased region" description="Basic and acidic residues" evidence="1">
    <location>
        <begin position="12"/>
        <end position="21"/>
    </location>
</feature>
<dbReference type="AlphaFoldDB" id="A0A9Q1BGJ7"/>
<organism evidence="2 3">
    <name type="scientific">Holothuria leucospilota</name>
    <name type="common">Black long sea cucumber</name>
    <name type="synonym">Mertensiothuria leucospilota</name>
    <dbReference type="NCBI Taxonomy" id="206669"/>
    <lineage>
        <taxon>Eukaryota</taxon>
        <taxon>Metazoa</taxon>
        <taxon>Echinodermata</taxon>
        <taxon>Eleutherozoa</taxon>
        <taxon>Echinozoa</taxon>
        <taxon>Holothuroidea</taxon>
        <taxon>Aspidochirotacea</taxon>
        <taxon>Aspidochirotida</taxon>
        <taxon>Holothuriidae</taxon>
        <taxon>Holothuria</taxon>
    </lineage>
</organism>
<dbReference type="Pfam" id="PF10274">
    <property type="entry name" value="ParcG"/>
    <property type="match status" value="1"/>
</dbReference>
<dbReference type="PANTHER" id="PTHR21207:SF1">
    <property type="entry name" value="PACRG-LIKE PROTEIN"/>
    <property type="match status" value="1"/>
</dbReference>
<sequence length="228" mass="25220">MSTAGVPRGKSRGKDPKEENRPTGSMTGDAKNMKKSKPSDRLNPKTVDPFKDYKKPKSAFESVYVSGGLPCRLVHGSVKHKLQWDTNPEELSFDPLLVTLAEGLKEYKHPYQFVAQQGFKELLEVEDADVKTLPVLGRIVTPLRTALGSKTQSVYEGALTALTQLSSAVGPHLCPHLKSFLSYLSRGLMDKRYKEQIHATLQHLELTCGKESLPIIKGKIPTYSSVIT</sequence>
<dbReference type="PANTHER" id="PTHR21207">
    <property type="entry name" value="PARKIN COREGULATED GENE PROTEIN PARK2 COREGULATED"/>
    <property type="match status" value="1"/>
</dbReference>
<keyword evidence="3" id="KW-1185">Reference proteome</keyword>
<proteinExistence type="predicted"/>
<name>A0A9Q1BGJ7_HOLLE</name>
<dbReference type="InterPro" id="IPR016024">
    <property type="entry name" value="ARM-type_fold"/>
</dbReference>
<dbReference type="InterPro" id="IPR019399">
    <property type="entry name" value="Parkin_co-regulated_protein"/>
</dbReference>
<dbReference type="SUPFAM" id="SSF48371">
    <property type="entry name" value="ARM repeat"/>
    <property type="match status" value="1"/>
</dbReference>
<dbReference type="OrthoDB" id="10258089at2759"/>
<accession>A0A9Q1BGJ7</accession>
<dbReference type="Gene3D" id="1.25.10.10">
    <property type="entry name" value="Leucine-rich Repeat Variant"/>
    <property type="match status" value="1"/>
</dbReference>
<feature type="region of interest" description="Disordered" evidence="1">
    <location>
        <begin position="1"/>
        <end position="51"/>
    </location>
</feature>
<dbReference type="InterPro" id="IPR011989">
    <property type="entry name" value="ARM-like"/>
</dbReference>
<comment type="caution">
    <text evidence="2">The sequence shown here is derived from an EMBL/GenBank/DDBJ whole genome shotgun (WGS) entry which is preliminary data.</text>
</comment>
<evidence type="ECO:0000256" key="1">
    <source>
        <dbReference type="SAM" id="MobiDB-lite"/>
    </source>
</evidence>
<gene>
    <name evidence="2" type="ORF">HOLleu_33365</name>
</gene>
<protein>
    <submittedName>
        <fullName evidence="2">PACRG-like protein</fullName>
    </submittedName>
</protein>
<evidence type="ECO:0000313" key="3">
    <source>
        <dbReference type="Proteomes" id="UP001152320"/>
    </source>
</evidence>
<evidence type="ECO:0000313" key="2">
    <source>
        <dbReference type="EMBL" id="KAJ8025730.1"/>
    </source>
</evidence>
<dbReference type="EMBL" id="JAIZAY010000017">
    <property type="protein sequence ID" value="KAJ8025730.1"/>
    <property type="molecule type" value="Genomic_DNA"/>
</dbReference>